<feature type="region of interest" description="Disordered" evidence="14">
    <location>
        <begin position="519"/>
        <end position="541"/>
    </location>
</feature>
<keyword evidence="7" id="KW-0282">Flagellum</keyword>
<reference evidence="16" key="1">
    <citation type="submission" date="2025-08" db="UniProtKB">
        <authorList>
            <consortium name="Ensembl"/>
        </authorList>
    </citation>
    <scope>IDENTIFICATION</scope>
</reference>
<evidence type="ECO:0000256" key="12">
    <source>
        <dbReference type="ARBA" id="ARBA00031568"/>
    </source>
</evidence>
<dbReference type="InterPro" id="IPR025593">
    <property type="entry name" value="GAS8_dom"/>
</dbReference>
<protein>
    <recommendedName>
        <fullName evidence="4">Dynein regulatory complex subunit 4</fullName>
    </recommendedName>
    <alternativeName>
        <fullName evidence="12">Growth arrest-specific protein 8</fullName>
    </alternativeName>
</protein>
<keyword evidence="9" id="KW-0969">Cilium</keyword>
<dbReference type="PANTHER" id="PTHR31543:SF0">
    <property type="entry name" value="DYNEIN REGULATORY COMPLEX SUBUNIT 4"/>
    <property type="match status" value="1"/>
</dbReference>
<evidence type="ECO:0000313" key="17">
    <source>
        <dbReference type="Proteomes" id="UP000694426"/>
    </source>
</evidence>
<dbReference type="GO" id="GO:0005874">
    <property type="term" value="C:microtubule"/>
    <property type="evidence" value="ECO:0007669"/>
    <property type="project" value="UniProtKB-KW"/>
</dbReference>
<feature type="compositionally biased region" description="Low complexity" evidence="14">
    <location>
        <begin position="359"/>
        <end position="379"/>
    </location>
</feature>
<evidence type="ECO:0000256" key="14">
    <source>
        <dbReference type="SAM" id="MobiDB-lite"/>
    </source>
</evidence>
<feature type="compositionally biased region" description="Low complexity" evidence="14">
    <location>
        <begin position="448"/>
        <end position="464"/>
    </location>
</feature>
<evidence type="ECO:0000256" key="7">
    <source>
        <dbReference type="ARBA" id="ARBA00022846"/>
    </source>
</evidence>
<evidence type="ECO:0000256" key="5">
    <source>
        <dbReference type="ARBA" id="ARBA00022490"/>
    </source>
</evidence>
<feature type="region of interest" description="Disordered" evidence="14">
    <location>
        <begin position="335"/>
        <end position="488"/>
    </location>
</feature>
<evidence type="ECO:0000256" key="8">
    <source>
        <dbReference type="ARBA" id="ARBA00023054"/>
    </source>
</evidence>
<dbReference type="PANTHER" id="PTHR31543">
    <property type="entry name" value="DYNEIN REGULATORY COMPLEX SUBUNIT 4"/>
    <property type="match status" value="1"/>
</dbReference>
<keyword evidence="5" id="KW-0963">Cytoplasm</keyword>
<name>A0A8B9BDJ4_9AVES</name>
<keyword evidence="8 13" id="KW-0175">Coiled coil</keyword>
<evidence type="ECO:0000256" key="3">
    <source>
        <dbReference type="ARBA" id="ARBA00009859"/>
    </source>
</evidence>
<gene>
    <name evidence="16" type="primary">GAS8</name>
</gene>
<organism evidence="16 17">
    <name type="scientific">Anser brachyrhynchus</name>
    <name type="common">Pink-footed goose</name>
    <dbReference type="NCBI Taxonomy" id="132585"/>
    <lineage>
        <taxon>Eukaryota</taxon>
        <taxon>Metazoa</taxon>
        <taxon>Chordata</taxon>
        <taxon>Craniata</taxon>
        <taxon>Vertebrata</taxon>
        <taxon>Euteleostomi</taxon>
        <taxon>Archelosauria</taxon>
        <taxon>Archosauria</taxon>
        <taxon>Dinosauria</taxon>
        <taxon>Saurischia</taxon>
        <taxon>Theropoda</taxon>
        <taxon>Coelurosauria</taxon>
        <taxon>Aves</taxon>
        <taxon>Neognathae</taxon>
        <taxon>Galloanserae</taxon>
        <taxon>Anseriformes</taxon>
        <taxon>Anatidae</taxon>
        <taxon>Anserinae</taxon>
        <taxon>Anser</taxon>
    </lineage>
</organism>
<accession>A0A8B9BDJ4</accession>
<dbReference type="Proteomes" id="UP000694426">
    <property type="component" value="Unplaced"/>
</dbReference>
<feature type="compositionally biased region" description="Gly residues" evidence="14">
    <location>
        <begin position="262"/>
        <end position="273"/>
    </location>
</feature>
<feature type="region of interest" description="Disordered" evidence="14">
    <location>
        <begin position="262"/>
        <end position="281"/>
    </location>
</feature>
<evidence type="ECO:0000256" key="10">
    <source>
        <dbReference type="ARBA" id="ARBA00023212"/>
    </source>
</evidence>
<dbReference type="GO" id="GO:0030317">
    <property type="term" value="P:flagellated sperm motility"/>
    <property type="evidence" value="ECO:0007669"/>
    <property type="project" value="TreeGrafter"/>
</dbReference>
<dbReference type="GeneTree" id="ENSGT00390000009477"/>
<comment type="similarity">
    <text evidence="3">Belongs to the DRC4 family.</text>
</comment>
<proteinExistence type="inferred from homology"/>
<evidence type="ECO:0000256" key="9">
    <source>
        <dbReference type="ARBA" id="ARBA00023069"/>
    </source>
</evidence>
<evidence type="ECO:0000256" key="4">
    <source>
        <dbReference type="ARBA" id="ARBA00021301"/>
    </source>
</evidence>
<keyword evidence="6" id="KW-0493">Microtubule</keyword>
<feature type="compositionally biased region" description="Low complexity" evidence="14">
    <location>
        <begin position="68"/>
        <end position="79"/>
    </location>
</feature>
<keyword evidence="17" id="KW-1185">Reference proteome</keyword>
<reference evidence="16" key="2">
    <citation type="submission" date="2025-09" db="UniProtKB">
        <authorList>
            <consortium name="Ensembl"/>
        </authorList>
    </citation>
    <scope>IDENTIFICATION</scope>
</reference>
<evidence type="ECO:0000256" key="13">
    <source>
        <dbReference type="SAM" id="Coils"/>
    </source>
</evidence>
<evidence type="ECO:0000259" key="15">
    <source>
        <dbReference type="Pfam" id="PF13851"/>
    </source>
</evidence>
<evidence type="ECO:0000256" key="2">
    <source>
        <dbReference type="ARBA" id="ARBA00004245"/>
    </source>
</evidence>
<dbReference type="GO" id="GO:0031514">
    <property type="term" value="C:motile cilium"/>
    <property type="evidence" value="ECO:0007669"/>
    <property type="project" value="UniProtKB-SubCell"/>
</dbReference>
<keyword evidence="11" id="KW-0966">Cell projection</keyword>
<dbReference type="Pfam" id="PF13851">
    <property type="entry name" value="GAS"/>
    <property type="match status" value="2"/>
</dbReference>
<keyword evidence="10" id="KW-0206">Cytoskeleton</keyword>
<feature type="domain" description="Growth arrest-specific protein 8" evidence="15">
    <location>
        <begin position="734"/>
        <end position="851"/>
    </location>
</feature>
<feature type="coiled-coil region" evidence="13">
    <location>
        <begin position="541"/>
        <end position="847"/>
    </location>
</feature>
<feature type="domain" description="Growth arrest-specific protein 8" evidence="15">
    <location>
        <begin position="880"/>
        <end position="962"/>
    </location>
</feature>
<comment type="subcellular location">
    <subcellularLocation>
        <location evidence="1">Cell projection</location>
        <location evidence="1">Cilium</location>
        <location evidence="1">Flagellum</location>
    </subcellularLocation>
    <subcellularLocation>
        <location evidence="2">Cytoplasm</location>
        <location evidence="2">Cytoskeleton</location>
    </subcellularLocation>
</comment>
<dbReference type="InterPro" id="IPR039308">
    <property type="entry name" value="GAS8"/>
</dbReference>
<dbReference type="GO" id="GO:0008017">
    <property type="term" value="F:microtubule binding"/>
    <property type="evidence" value="ECO:0007669"/>
    <property type="project" value="InterPro"/>
</dbReference>
<dbReference type="AlphaFoldDB" id="A0A8B9BDJ4"/>
<dbReference type="GO" id="GO:0031267">
    <property type="term" value="F:small GTPase binding"/>
    <property type="evidence" value="ECO:0007669"/>
    <property type="project" value="InterPro"/>
</dbReference>
<dbReference type="Ensembl" id="ENSABRT00000003622.1">
    <property type="protein sequence ID" value="ENSABRP00000002476.1"/>
    <property type="gene ID" value="ENSABRG00000002431.1"/>
</dbReference>
<evidence type="ECO:0000256" key="11">
    <source>
        <dbReference type="ARBA" id="ARBA00023273"/>
    </source>
</evidence>
<sequence>MVAGGTARAPRGSWPCRAGAPRGARTTAEGRWGPGSAAPFVLQGREGPLPPPHQATGFGIAWYPRAGAAPAAQGHPQHPSSESFAPHGFSQAGHGERSRKRPRMRRRARPRARPHRLGQLLLLLRPLHGQEGVHGAWLQLRVAEVLLLPALLPRAGPGGRAQVPCPRHGLRVQPCGDSRLSPCPPTTPHGGTAAGRGAGGRSLTAGRFSGRVLLVGIGEDLGQLLVRHVGQLRQVEQVEVHLQRGHAAQRLCGQRDGGGLGALGGAEGAGQGPREGRGAEEDSDQCVCVWGVHSRLRSVTCSRLAVGMGMPPCSSTGTSGASSAVPGTGVPAVRSGAGVSLPSSAEPAPATLVRGRGSDGSSLPRPRRLPGAPRPRGLRVPSPGTPAEQAALRGSCRGPRQPRCRQPPPAPRSPFVSARQKRSLFGGRSPDKRRFVSWGGTGRHGTVRAGRPPRGGAAGAGLAPSTAERPPPSAWGGTRHRGGTHGPQPARCHGCRCTEPAACHWAPPPVCCQAPKKAGRKGKGGKAPAVADASGPEEMSREQLGEHIVRLRQELDREREERNYFQLERDKIHTFWEITRRQLEEKKAELRNKDREMEEAEERHQVEIKVYKQKVKHLLYEHQENLTELKAEGTLSMKRAQKDHWAQEMELRKDMRSLKVELKEQELANEVAVKNMRLKQEEEITRLCNDFERQVKEIEAKYSKKMQVLRDELDLRRKTEIHEVEERKNNQISELMKNHEKAFSEIKNYYNDITLKNLALISLLKEQMEEMKKRENQLEKEKADVLLQNKQLKEPLQQAQEQVSELQKKLAHYDMDKEALTNTKARLKVIQKELKDLQWEHEVLEQRFSKAAVLGRERIRVERLPLQWGEPGRDSLVLLVQAERDELYQKFTKAINEVQQKTGFKNLLLERKLKGLLDILEKKEVELSEVFAASNLDPGALSLVSHKLEDVLKSKNTAIEDLQFQLARVCKAHNDMLQTLEAKLTAFGIPLDNLGFKPLESPVLGQTLGQGPAGLVAVPT</sequence>
<feature type="compositionally biased region" description="Low complexity" evidence="14">
    <location>
        <begin position="17"/>
        <end position="31"/>
    </location>
</feature>
<evidence type="ECO:0000313" key="16">
    <source>
        <dbReference type="Ensembl" id="ENSABRP00000002476.1"/>
    </source>
</evidence>
<evidence type="ECO:0000256" key="1">
    <source>
        <dbReference type="ARBA" id="ARBA00004230"/>
    </source>
</evidence>
<feature type="region of interest" description="Disordered" evidence="14">
    <location>
        <begin position="68"/>
        <end position="112"/>
    </location>
</feature>
<feature type="region of interest" description="Disordered" evidence="14">
    <location>
        <begin position="1"/>
        <end position="56"/>
    </location>
</feature>
<feature type="compositionally biased region" description="Basic residues" evidence="14">
    <location>
        <begin position="97"/>
        <end position="112"/>
    </location>
</feature>
<evidence type="ECO:0000256" key="6">
    <source>
        <dbReference type="ARBA" id="ARBA00022701"/>
    </source>
</evidence>
<dbReference type="GO" id="GO:0005794">
    <property type="term" value="C:Golgi apparatus"/>
    <property type="evidence" value="ECO:0007669"/>
    <property type="project" value="TreeGrafter"/>
</dbReference>